<feature type="non-terminal residue" evidence="2">
    <location>
        <position position="1"/>
    </location>
</feature>
<dbReference type="Proteomes" id="UP000828251">
    <property type="component" value="Unassembled WGS sequence"/>
</dbReference>
<gene>
    <name evidence="2" type="ORF">J1N35_001167</name>
</gene>
<proteinExistence type="predicted"/>
<evidence type="ECO:0000313" key="2">
    <source>
        <dbReference type="EMBL" id="KAH1129789.1"/>
    </source>
</evidence>
<dbReference type="EMBL" id="JAIQCV010000001">
    <property type="protein sequence ID" value="KAH1129789.1"/>
    <property type="molecule type" value="Genomic_DNA"/>
</dbReference>
<sequence>ILHSSCEQHHVAYISTHSSCEHVHFTAPALYWSYVKDSDITPKRSLQKNFTKPMPEFLNFPKALLPLSEARCVEQEPVEMQSDKEKYDNPKKEKTTEKEP</sequence>
<name>A0A9D3WID7_9ROSI</name>
<keyword evidence="3" id="KW-1185">Reference proteome</keyword>
<dbReference type="AlphaFoldDB" id="A0A9D3WID7"/>
<comment type="caution">
    <text evidence="2">The sequence shown here is derived from an EMBL/GenBank/DDBJ whole genome shotgun (WGS) entry which is preliminary data.</text>
</comment>
<organism evidence="2 3">
    <name type="scientific">Gossypium stocksii</name>
    <dbReference type="NCBI Taxonomy" id="47602"/>
    <lineage>
        <taxon>Eukaryota</taxon>
        <taxon>Viridiplantae</taxon>
        <taxon>Streptophyta</taxon>
        <taxon>Embryophyta</taxon>
        <taxon>Tracheophyta</taxon>
        <taxon>Spermatophyta</taxon>
        <taxon>Magnoliopsida</taxon>
        <taxon>eudicotyledons</taxon>
        <taxon>Gunneridae</taxon>
        <taxon>Pentapetalae</taxon>
        <taxon>rosids</taxon>
        <taxon>malvids</taxon>
        <taxon>Malvales</taxon>
        <taxon>Malvaceae</taxon>
        <taxon>Malvoideae</taxon>
        <taxon>Gossypium</taxon>
    </lineage>
</organism>
<accession>A0A9D3WID7</accession>
<evidence type="ECO:0000313" key="3">
    <source>
        <dbReference type="Proteomes" id="UP000828251"/>
    </source>
</evidence>
<reference evidence="2 3" key="1">
    <citation type="journal article" date="2021" name="Plant Biotechnol. J.">
        <title>Multi-omics assisted identification of the key and species-specific regulatory components of drought-tolerant mechanisms in Gossypium stocksii.</title>
        <authorList>
            <person name="Yu D."/>
            <person name="Ke L."/>
            <person name="Zhang D."/>
            <person name="Wu Y."/>
            <person name="Sun Y."/>
            <person name="Mei J."/>
            <person name="Sun J."/>
            <person name="Sun Y."/>
        </authorList>
    </citation>
    <scope>NUCLEOTIDE SEQUENCE [LARGE SCALE GENOMIC DNA]</scope>
    <source>
        <strain evidence="3">cv. E1</strain>
        <tissue evidence="2">Leaf</tissue>
    </source>
</reference>
<evidence type="ECO:0000256" key="1">
    <source>
        <dbReference type="SAM" id="MobiDB-lite"/>
    </source>
</evidence>
<protein>
    <submittedName>
        <fullName evidence="2">Uncharacterized protein</fullName>
    </submittedName>
</protein>
<feature type="compositionally biased region" description="Basic and acidic residues" evidence="1">
    <location>
        <begin position="81"/>
        <end position="100"/>
    </location>
</feature>
<feature type="region of interest" description="Disordered" evidence="1">
    <location>
        <begin position="75"/>
        <end position="100"/>
    </location>
</feature>